<protein>
    <recommendedName>
        <fullName evidence="3">Peptidase A2 domain-containing protein</fullName>
    </recommendedName>
</protein>
<gene>
    <name evidence="1" type="ORF">PR003_g34578</name>
</gene>
<evidence type="ECO:0000313" key="2">
    <source>
        <dbReference type="Proteomes" id="UP000434957"/>
    </source>
</evidence>
<keyword evidence="2" id="KW-1185">Reference proteome</keyword>
<comment type="caution">
    <text evidence="1">The sequence shown here is derived from an EMBL/GenBank/DDBJ whole genome shotgun (WGS) entry which is preliminary data.</text>
</comment>
<dbReference type="Gene3D" id="2.40.70.10">
    <property type="entry name" value="Acid Proteases"/>
    <property type="match status" value="1"/>
</dbReference>
<dbReference type="AlphaFoldDB" id="A0A6A4APG4"/>
<sequence length="155" mass="16287">MPAELLVDTGAIASLVDARVLKQIGLANAPLRPYEGSLNGGTGFPLKIRGEIDLPLCLEAVTRSQTFAVVGKLHVHAILGTDTLKDFRAVIDVEEGLMMLKGSGESIPLGTPRVEETYVSRVASTVRLCPGGQALVVANVMGRAPENATVLIEGL</sequence>
<dbReference type="SUPFAM" id="SSF50630">
    <property type="entry name" value="Acid proteases"/>
    <property type="match status" value="1"/>
</dbReference>
<evidence type="ECO:0008006" key="3">
    <source>
        <dbReference type="Google" id="ProtNLM"/>
    </source>
</evidence>
<proteinExistence type="predicted"/>
<feature type="non-terminal residue" evidence="1">
    <location>
        <position position="155"/>
    </location>
</feature>
<name>A0A6A4APG4_9STRA</name>
<reference evidence="1 2" key="1">
    <citation type="submission" date="2018-08" db="EMBL/GenBank/DDBJ databases">
        <title>Genomic investigation of the strawberry pathogen Phytophthora fragariae indicates pathogenicity is determined by transcriptional variation in three key races.</title>
        <authorList>
            <person name="Adams T.M."/>
            <person name="Armitage A.D."/>
            <person name="Sobczyk M.K."/>
            <person name="Bates H.J."/>
            <person name="Dunwell J.M."/>
            <person name="Nellist C.F."/>
            <person name="Harrison R.J."/>
        </authorList>
    </citation>
    <scope>NUCLEOTIDE SEQUENCE [LARGE SCALE GENOMIC DNA]</scope>
    <source>
        <strain evidence="1 2">SCRP333</strain>
    </source>
</reference>
<evidence type="ECO:0000313" key="1">
    <source>
        <dbReference type="EMBL" id="KAE9259915.1"/>
    </source>
</evidence>
<dbReference type="InterPro" id="IPR021109">
    <property type="entry name" value="Peptidase_aspartic_dom_sf"/>
</dbReference>
<dbReference type="EMBL" id="QXFT01011790">
    <property type="protein sequence ID" value="KAE9259915.1"/>
    <property type="molecule type" value="Genomic_DNA"/>
</dbReference>
<accession>A0A6A4APG4</accession>
<dbReference type="Proteomes" id="UP000434957">
    <property type="component" value="Unassembled WGS sequence"/>
</dbReference>
<organism evidence="1 2">
    <name type="scientific">Phytophthora rubi</name>
    <dbReference type="NCBI Taxonomy" id="129364"/>
    <lineage>
        <taxon>Eukaryota</taxon>
        <taxon>Sar</taxon>
        <taxon>Stramenopiles</taxon>
        <taxon>Oomycota</taxon>
        <taxon>Peronosporomycetes</taxon>
        <taxon>Peronosporales</taxon>
        <taxon>Peronosporaceae</taxon>
        <taxon>Phytophthora</taxon>
    </lineage>
</organism>